<dbReference type="AlphaFoldDB" id="A0A9P6T517"/>
<protein>
    <recommendedName>
        <fullName evidence="1">Tet-like 2OG-Fe(II) oxygenase domain-containing protein</fullName>
    </recommendedName>
</protein>
<evidence type="ECO:0000259" key="1">
    <source>
        <dbReference type="Pfam" id="PF20515"/>
    </source>
</evidence>
<dbReference type="Proteomes" id="UP000886653">
    <property type="component" value="Unassembled WGS sequence"/>
</dbReference>
<accession>A0A9P6T517</accession>
<evidence type="ECO:0000313" key="3">
    <source>
        <dbReference type="Proteomes" id="UP000886653"/>
    </source>
</evidence>
<evidence type="ECO:0000313" key="2">
    <source>
        <dbReference type="EMBL" id="KAG0138985.1"/>
    </source>
</evidence>
<gene>
    <name evidence="2" type="ORF">CROQUDRAFT_55405</name>
</gene>
<keyword evidence="3" id="KW-1185">Reference proteome</keyword>
<dbReference type="EMBL" id="MU168016">
    <property type="protein sequence ID" value="KAG0138985.1"/>
    <property type="molecule type" value="Genomic_DNA"/>
</dbReference>
<dbReference type="InterPro" id="IPR046798">
    <property type="entry name" value="2OG-FeII_Oxy_6"/>
</dbReference>
<dbReference type="OrthoDB" id="3132747at2759"/>
<proteinExistence type="predicted"/>
<organism evidence="2 3">
    <name type="scientific">Cronartium quercuum f. sp. fusiforme G11</name>
    <dbReference type="NCBI Taxonomy" id="708437"/>
    <lineage>
        <taxon>Eukaryota</taxon>
        <taxon>Fungi</taxon>
        <taxon>Dikarya</taxon>
        <taxon>Basidiomycota</taxon>
        <taxon>Pucciniomycotina</taxon>
        <taxon>Pucciniomycetes</taxon>
        <taxon>Pucciniales</taxon>
        <taxon>Coleosporiaceae</taxon>
        <taxon>Cronartium</taxon>
    </lineage>
</organism>
<comment type="caution">
    <text evidence="2">The sequence shown here is derived from an EMBL/GenBank/DDBJ whole genome shotgun (WGS) entry which is preliminary data.</text>
</comment>
<dbReference type="Pfam" id="PF20515">
    <property type="entry name" value="2OG-FeII_Oxy_6"/>
    <property type="match status" value="1"/>
</dbReference>
<feature type="domain" description="Tet-like 2OG-Fe(II) oxygenase" evidence="1">
    <location>
        <begin position="2"/>
        <end position="72"/>
    </location>
</feature>
<name>A0A9P6T517_9BASI</name>
<feature type="non-terminal residue" evidence="2">
    <location>
        <position position="1"/>
    </location>
</feature>
<reference evidence="2" key="1">
    <citation type="submission" date="2013-11" db="EMBL/GenBank/DDBJ databases">
        <title>Genome sequence of the fusiform rust pathogen reveals effectors for host alternation and coevolution with pine.</title>
        <authorList>
            <consortium name="DOE Joint Genome Institute"/>
            <person name="Smith K."/>
            <person name="Pendleton A."/>
            <person name="Kubisiak T."/>
            <person name="Anderson C."/>
            <person name="Salamov A."/>
            <person name="Aerts A."/>
            <person name="Riley R."/>
            <person name="Clum A."/>
            <person name="Lindquist E."/>
            <person name="Ence D."/>
            <person name="Campbell M."/>
            <person name="Kronenberg Z."/>
            <person name="Feau N."/>
            <person name="Dhillon B."/>
            <person name="Hamelin R."/>
            <person name="Burleigh J."/>
            <person name="Smith J."/>
            <person name="Yandell M."/>
            <person name="Nelson C."/>
            <person name="Grigoriev I."/>
            <person name="Davis J."/>
        </authorList>
    </citation>
    <scope>NUCLEOTIDE SEQUENCE</scope>
    <source>
        <strain evidence="2">G11</strain>
    </source>
</reference>
<sequence length="72" mass="8189">NTFASNLMFTFNKFYNVPHIVADAKGWTFGIMMAMDLHTQGLAQVRQGLDVMGGEFVWTLFKTYVKFEGFDG</sequence>